<feature type="transmembrane region" description="Helical" evidence="6">
    <location>
        <begin position="113"/>
        <end position="141"/>
    </location>
</feature>
<dbReference type="RefSeq" id="WP_014245496.1">
    <property type="nucleotide sequence ID" value="NC_016620.1"/>
</dbReference>
<dbReference type="eggNOG" id="COG0392">
    <property type="taxonomic scope" value="Bacteria"/>
</dbReference>
<dbReference type="Pfam" id="PF03706">
    <property type="entry name" value="LPG_synthase_TM"/>
    <property type="match status" value="1"/>
</dbReference>
<dbReference type="AlphaFoldDB" id="E1WYT4"/>
<feature type="transmembrane region" description="Helical" evidence="6">
    <location>
        <begin position="38"/>
        <end position="57"/>
    </location>
</feature>
<dbReference type="OrthoDB" id="8902688at2"/>
<dbReference type="PATRIC" id="fig|862908.3.peg.2828"/>
<dbReference type="PANTHER" id="PTHR40277:SF1">
    <property type="entry name" value="BLL5419 PROTEIN"/>
    <property type="match status" value="1"/>
</dbReference>
<dbReference type="GO" id="GO:0005886">
    <property type="term" value="C:plasma membrane"/>
    <property type="evidence" value="ECO:0007669"/>
    <property type="project" value="UniProtKB-SubCell"/>
</dbReference>
<dbReference type="PANTHER" id="PTHR40277">
    <property type="entry name" value="BLL5419 PROTEIN"/>
    <property type="match status" value="1"/>
</dbReference>
<dbReference type="Proteomes" id="UP000008963">
    <property type="component" value="Chromosome"/>
</dbReference>
<dbReference type="EMBL" id="FQ312005">
    <property type="protein sequence ID" value="CBW27724.1"/>
    <property type="molecule type" value="Genomic_DNA"/>
</dbReference>
<keyword evidence="4 6" id="KW-1133">Transmembrane helix</keyword>
<organism evidence="7 8">
    <name type="scientific">Halobacteriovorax marinus (strain ATCC BAA-682 / DSM 15412 / SJ)</name>
    <name type="common">Bacteriovorax marinus</name>
    <dbReference type="NCBI Taxonomy" id="862908"/>
    <lineage>
        <taxon>Bacteria</taxon>
        <taxon>Pseudomonadati</taxon>
        <taxon>Bdellovibrionota</taxon>
        <taxon>Bacteriovoracia</taxon>
        <taxon>Bacteriovoracales</taxon>
        <taxon>Halobacteriovoraceae</taxon>
        <taxon>Halobacteriovorax</taxon>
    </lineage>
</organism>
<dbReference type="InterPro" id="IPR022791">
    <property type="entry name" value="L-PG_synthase/AglD"/>
</dbReference>
<evidence type="ECO:0000256" key="4">
    <source>
        <dbReference type="ARBA" id="ARBA00022989"/>
    </source>
</evidence>
<sequence length="328" mass="36541">MIKTLAKFLVAALLIGWLISSGKLDFSLVKRLISESNNWIYAIIFMVIQINLASFRWRALLKTKSKEKLPPLKLMSLNWIGQFFNTFLPGAVTGDLIKLLYARDLDKSLPKTFLIMTAFIDRILGLVGLIFLTGIFTILNYEEMITISPKMKALLPFNGLLFLGSLVFLASLFLPQRLQEMILKISQKIPLLGSKIATTFEQVWSIGKSKSTVLFGVAISCVLQFGNIFCFWLVTEPFIDIKVPVGQLFTFIPIGMISTAIPISPAGLGVGHVIFEKLFKLVNINGGASLFNLFFVITVATNLLGAIPYLLSKKHSIKEADEFEHSEA</sequence>
<keyword evidence="5 6" id="KW-0472">Membrane</keyword>
<accession>E1WYT4</accession>
<evidence type="ECO:0000313" key="7">
    <source>
        <dbReference type="EMBL" id="CBW27724.1"/>
    </source>
</evidence>
<reference evidence="8" key="1">
    <citation type="journal article" date="2013" name="ISME J.">
        <title>A small predatory core genome in the divergent marine Bacteriovorax marinus SJ and the terrestrial Bdellovibrio bacteriovorus.</title>
        <authorList>
            <person name="Crossman L.C."/>
            <person name="Chen H."/>
            <person name="Cerdeno-Tarraga A.M."/>
            <person name="Brooks K."/>
            <person name="Quail M.A."/>
            <person name="Pineiro S.A."/>
            <person name="Hobley L."/>
            <person name="Sockett R.E."/>
            <person name="Bentley S.D."/>
            <person name="Parkhill J."/>
            <person name="Williams H.N."/>
            <person name="Stine O.C."/>
        </authorList>
    </citation>
    <scope>NUCLEOTIDE SEQUENCE [LARGE SCALE GENOMIC DNA]</scope>
    <source>
        <strain evidence="8">ATCC BAA-682 / DSM 15412 / SJ</strain>
    </source>
</reference>
<evidence type="ECO:0000313" key="8">
    <source>
        <dbReference type="Proteomes" id="UP000008963"/>
    </source>
</evidence>
<evidence type="ECO:0000256" key="1">
    <source>
        <dbReference type="ARBA" id="ARBA00004651"/>
    </source>
</evidence>
<evidence type="ECO:0000256" key="6">
    <source>
        <dbReference type="SAM" id="Phobius"/>
    </source>
</evidence>
<proteinExistence type="predicted"/>
<protein>
    <submittedName>
        <fullName evidence="7">Membrane protein</fullName>
    </submittedName>
</protein>
<comment type="subcellular location">
    <subcellularLocation>
        <location evidence="1">Cell membrane</location>
        <topology evidence="1">Multi-pass membrane protein</topology>
    </subcellularLocation>
</comment>
<dbReference type="STRING" id="862908.BMS_2957"/>
<keyword evidence="3 6" id="KW-0812">Transmembrane</keyword>
<dbReference type="HOGENOM" id="CLU_048072_2_1_7"/>
<keyword evidence="8" id="KW-1185">Reference proteome</keyword>
<feature type="transmembrane region" description="Helical" evidence="6">
    <location>
        <begin position="290"/>
        <end position="311"/>
    </location>
</feature>
<feature type="transmembrane region" description="Helical" evidence="6">
    <location>
        <begin position="213"/>
        <end position="234"/>
    </location>
</feature>
<feature type="transmembrane region" description="Helical" evidence="6">
    <location>
        <begin position="246"/>
        <end position="270"/>
    </location>
</feature>
<evidence type="ECO:0000256" key="2">
    <source>
        <dbReference type="ARBA" id="ARBA00022475"/>
    </source>
</evidence>
<name>E1WYT4_HALMS</name>
<feature type="transmembrane region" description="Helical" evidence="6">
    <location>
        <begin position="153"/>
        <end position="174"/>
    </location>
</feature>
<dbReference type="KEGG" id="bmx:BMS_2957"/>
<gene>
    <name evidence="7" type="ordered locus">BMS_2957</name>
</gene>
<keyword evidence="2" id="KW-1003">Cell membrane</keyword>
<evidence type="ECO:0000256" key="3">
    <source>
        <dbReference type="ARBA" id="ARBA00022692"/>
    </source>
</evidence>
<evidence type="ECO:0000256" key="5">
    <source>
        <dbReference type="ARBA" id="ARBA00023136"/>
    </source>
</evidence>
<feature type="transmembrane region" description="Helical" evidence="6">
    <location>
        <begin position="77"/>
        <end position="101"/>
    </location>
</feature>